<accession>A0AAD4P423</accession>
<comment type="pathway">
    <text evidence="1 7">Porphyrin-containing compound metabolism; chlorophyll biosynthesis.</text>
</comment>
<dbReference type="AlphaFoldDB" id="A0AAD4P423"/>
<comment type="caution">
    <text evidence="8">The sequence shown here is derived from an EMBL/GenBank/DDBJ whole genome shotgun (WGS) entry which is preliminary data.</text>
</comment>
<name>A0AAD4P423_PERFH</name>
<evidence type="ECO:0000313" key="9">
    <source>
        <dbReference type="Proteomes" id="UP001190926"/>
    </source>
</evidence>
<comment type="function">
    <text evidence="7">Phototransformation of protochlorophyllide (Pchlide) to chlorophyllide (Chlide).</text>
</comment>
<dbReference type="InterPro" id="IPR002347">
    <property type="entry name" value="SDR_fam"/>
</dbReference>
<evidence type="ECO:0000256" key="3">
    <source>
        <dbReference type="ARBA" id="ARBA00022531"/>
    </source>
</evidence>
<keyword evidence="3 7" id="KW-0602">Photosynthesis</keyword>
<keyword evidence="4 7" id="KW-0521">NADP</keyword>
<keyword evidence="7" id="KW-0809">Transit peptide</keyword>
<dbReference type="PANTHER" id="PTHR44419:SF22">
    <property type="entry name" value="NADPH-PROTOCHLOROPHYLLIDE OXIDOREDUCTASE"/>
    <property type="match status" value="1"/>
</dbReference>
<keyword evidence="5 7" id="KW-0560">Oxidoreductase</keyword>
<dbReference type="Proteomes" id="UP001190926">
    <property type="component" value="Unassembled WGS sequence"/>
</dbReference>
<dbReference type="GO" id="GO:0016630">
    <property type="term" value="F:protochlorophyllide reductase activity"/>
    <property type="evidence" value="ECO:0007669"/>
    <property type="project" value="UniProtKB-EC"/>
</dbReference>
<dbReference type="GO" id="GO:0015979">
    <property type="term" value="P:photosynthesis"/>
    <property type="evidence" value="ECO:0007669"/>
    <property type="project" value="UniProtKB-KW"/>
</dbReference>
<proteinExistence type="inferred from homology"/>
<reference evidence="8 9" key="1">
    <citation type="journal article" date="2021" name="Nat. Commun.">
        <title>Incipient diploidization of the medicinal plant Perilla within 10,000 years.</title>
        <authorList>
            <person name="Zhang Y."/>
            <person name="Shen Q."/>
            <person name="Leng L."/>
            <person name="Zhang D."/>
            <person name="Chen S."/>
            <person name="Shi Y."/>
            <person name="Ning Z."/>
            <person name="Chen S."/>
        </authorList>
    </citation>
    <scope>NUCLEOTIDE SEQUENCE [LARGE SCALE GENOMIC DNA]</scope>
    <source>
        <strain evidence="9">cv. PC099</strain>
    </source>
</reference>
<comment type="subcellular location">
    <subcellularLocation>
        <location evidence="7">Plastid</location>
        <location evidence="7">Chloroplast</location>
    </subcellularLocation>
</comment>
<dbReference type="SUPFAM" id="SSF51735">
    <property type="entry name" value="NAD(P)-binding Rossmann-fold domains"/>
    <property type="match status" value="1"/>
</dbReference>
<comment type="catalytic activity">
    <reaction evidence="7">
        <text>chlorophyllide a + NADP(+) = protochlorophyllide a + NADPH + H(+)</text>
        <dbReference type="Rhea" id="RHEA:11132"/>
        <dbReference type="ChEBI" id="CHEBI:15378"/>
        <dbReference type="ChEBI" id="CHEBI:57783"/>
        <dbReference type="ChEBI" id="CHEBI:58349"/>
        <dbReference type="ChEBI" id="CHEBI:83348"/>
        <dbReference type="ChEBI" id="CHEBI:83350"/>
        <dbReference type="EC" id="1.3.1.33"/>
    </reaction>
</comment>
<comment type="similarity">
    <text evidence="2 7">Belongs to the short-chain dehydrogenases/reductases (SDR) family. POR subfamily.</text>
</comment>
<keyword evidence="6 7" id="KW-0149">Chlorophyll biosynthesis</keyword>
<organism evidence="8 9">
    <name type="scientific">Perilla frutescens var. hirtella</name>
    <name type="common">Perilla citriodora</name>
    <name type="synonym">Perilla setoyensis</name>
    <dbReference type="NCBI Taxonomy" id="608512"/>
    <lineage>
        <taxon>Eukaryota</taxon>
        <taxon>Viridiplantae</taxon>
        <taxon>Streptophyta</taxon>
        <taxon>Embryophyta</taxon>
        <taxon>Tracheophyta</taxon>
        <taxon>Spermatophyta</taxon>
        <taxon>Magnoliopsida</taxon>
        <taxon>eudicotyledons</taxon>
        <taxon>Gunneridae</taxon>
        <taxon>Pentapetalae</taxon>
        <taxon>asterids</taxon>
        <taxon>lamiids</taxon>
        <taxon>Lamiales</taxon>
        <taxon>Lamiaceae</taxon>
        <taxon>Nepetoideae</taxon>
        <taxon>Elsholtzieae</taxon>
        <taxon>Perilla</taxon>
    </lineage>
</organism>
<protein>
    <recommendedName>
        <fullName evidence="7">NADPH-protochlorophyllide oxidoreductase</fullName>
        <ecNumber evidence="7">1.3.1.33</ecNumber>
    </recommendedName>
</protein>
<dbReference type="CDD" id="cd09810">
    <property type="entry name" value="LPOR_like_SDR_c_like"/>
    <property type="match status" value="1"/>
</dbReference>
<gene>
    <name evidence="8" type="ORF">C2S53_008706</name>
</gene>
<dbReference type="GO" id="GO:0015995">
    <property type="term" value="P:chlorophyll biosynthetic process"/>
    <property type="evidence" value="ECO:0007669"/>
    <property type="project" value="UniProtKB-KW"/>
</dbReference>
<keyword evidence="7" id="KW-0150">Chloroplast</keyword>
<evidence type="ECO:0000256" key="1">
    <source>
        <dbReference type="ARBA" id="ARBA00005173"/>
    </source>
</evidence>
<dbReference type="NCBIfam" id="TIGR01289">
    <property type="entry name" value="LPOR"/>
    <property type="match status" value="1"/>
</dbReference>
<keyword evidence="9" id="KW-1185">Reference proteome</keyword>
<dbReference type="EC" id="1.3.1.33" evidence="7"/>
<evidence type="ECO:0000256" key="5">
    <source>
        <dbReference type="ARBA" id="ARBA00023002"/>
    </source>
</evidence>
<dbReference type="Gene3D" id="3.40.50.720">
    <property type="entry name" value="NAD(P)-binding Rossmann-like Domain"/>
    <property type="match status" value="1"/>
</dbReference>
<dbReference type="Pfam" id="PF00106">
    <property type="entry name" value="adh_short"/>
    <property type="match status" value="1"/>
</dbReference>
<dbReference type="PANTHER" id="PTHR44419">
    <property type="entry name" value="PROTOCHLOROPHYLLIDE REDUCTASE C, CHLOROPLASTIC"/>
    <property type="match status" value="1"/>
</dbReference>
<evidence type="ECO:0000256" key="7">
    <source>
        <dbReference type="RuleBase" id="RU365001"/>
    </source>
</evidence>
<sequence length="396" mass="42826">MALQAASWVPSTLCISKENKGIAIKETSLFGVAVPAGIKADFTPSFKKELRKKLSSGAIKAQTAATTPAINKASSDEKKTLRKGNVIITGASSGLGLATAKSLAETGKWHVIMACRNFLKAEQAAKSLGIAKENYTVMHLDLASLDSVRQFVETFRRSNRPLDVLVCNAAVYLPTAKEPTYTAEGFELSVGTNHLGHFLLARLLLDDLNKSENPQKRLIIVGSITGNTNTLAGNVPPKANLGDLRGLAGGLNGVGSSSMIDGGEFDGAKAYKDSKVCNMLTMQEFHRRYHEETGISFASLYPGCIAETGLFRNHIPLFRTLFPPFQKYITKGYVSEKEAGDRLAQVVSDPSLSKSGVYWSWNNTSSSFENQLSKEASDAEKARKLWEVSEKLVGLA</sequence>
<keyword evidence="7" id="KW-0934">Plastid</keyword>
<dbReference type="EMBL" id="SDAM02000179">
    <property type="protein sequence ID" value="KAH6825160.1"/>
    <property type="molecule type" value="Genomic_DNA"/>
</dbReference>
<dbReference type="PRINTS" id="PR00081">
    <property type="entry name" value="GDHRDH"/>
</dbReference>
<evidence type="ECO:0000313" key="8">
    <source>
        <dbReference type="EMBL" id="KAH6825160.1"/>
    </source>
</evidence>
<dbReference type="InterPro" id="IPR005979">
    <property type="entry name" value="Prochl_reduct"/>
</dbReference>
<evidence type="ECO:0000256" key="4">
    <source>
        <dbReference type="ARBA" id="ARBA00022857"/>
    </source>
</evidence>
<evidence type="ECO:0000256" key="6">
    <source>
        <dbReference type="ARBA" id="ARBA00023171"/>
    </source>
</evidence>
<dbReference type="InterPro" id="IPR036291">
    <property type="entry name" value="NAD(P)-bd_dom_sf"/>
</dbReference>
<evidence type="ECO:0000256" key="2">
    <source>
        <dbReference type="ARBA" id="ARBA00005821"/>
    </source>
</evidence>
<dbReference type="GO" id="GO:0009507">
    <property type="term" value="C:chloroplast"/>
    <property type="evidence" value="ECO:0007669"/>
    <property type="project" value="UniProtKB-SubCell"/>
</dbReference>